<dbReference type="PANTHER" id="PTHR12428:SF14">
    <property type="entry name" value="ALBINO3-LIKE PROTEIN 1, CHLOROPLASTIC"/>
    <property type="match status" value="1"/>
</dbReference>
<feature type="domain" description="Membrane insertase YidC/Oxa/ALB C-terminal" evidence="9">
    <location>
        <begin position="140"/>
        <end position="351"/>
    </location>
</feature>
<dbReference type="InterPro" id="IPR001708">
    <property type="entry name" value="YidC/ALB3/OXA1/COX18"/>
</dbReference>
<accession>B8C1R9</accession>
<dbReference type="GO" id="GO:0051205">
    <property type="term" value="P:protein insertion into membrane"/>
    <property type="evidence" value="ECO:0000318"/>
    <property type="project" value="GO_Central"/>
</dbReference>
<keyword evidence="11" id="KW-1185">Reference proteome</keyword>
<reference evidence="10 11" key="2">
    <citation type="journal article" date="2008" name="Nature">
        <title>The Phaeodactylum genome reveals the evolutionary history of diatom genomes.</title>
        <authorList>
            <person name="Bowler C."/>
            <person name="Allen A.E."/>
            <person name="Badger J.H."/>
            <person name="Grimwood J."/>
            <person name="Jabbari K."/>
            <person name="Kuo A."/>
            <person name="Maheswari U."/>
            <person name="Martens C."/>
            <person name="Maumus F."/>
            <person name="Otillar R.P."/>
            <person name="Rayko E."/>
            <person name="Salamov A."/>
            <person name="Vandepoele K."/>
            <person name="Beszteri B."/>
            <person name="Gruber A."/>
            <person name="Heijde M."/>
            <person name="Katinka M."/>
            <person name="Mock T."/>
            <person name="Valentin K."/>
            <person name="Verret F."/>
            <person name="Berges J.A."/>
            <person name="Brownlee C."/>
            <person name="Cadoret J.P."/>
            <person name="Chiovitti A."/>
            <person name="Choi C.J."/>
            <person name="Coesel S."/>
            <person name="De Martino A."/>
            <person name="Detter J.C."/>
            <person name="Durkin C."/>
            <person name="Falciatore A."/>
            <person name="Fournet J."/>
            <person name="Haruta M."/>
            <person name="Huysman M.J."/>
            <person name="Jenkins B.D."/>
            <person name="Jiroutova K."/>
            <person name="Jorgensen R.E."/>
            <person name="Joubert Y."/>
            <person name="Kaplan A."/>
            <person name="Kroger N."/>
            <person name="Kroth P.G."/>
            <person name="La Roche J."/>
            <person name="Lindquist E."/>
            <person name="Lommer M."/>
            <person name="Martin-Jezequel V."/>
            <person name="Lopez P.J."/>
            <person name="Lucas S."/>
            <person name="Mangogna M."/>
            <person name="McGinnis K."/>
            <person name="Medlin L.K."/>
            <person name="Montsant A."/>
            <person name="Oudot-Le Secq M.P."/>
            <person name="Napoli C."/>
            <person name="Obornik M."/>
            <person name="Parker M.S."/>
            <person name="Petit J.L."/>
            <person name="Porcel B.M."/>
            <person name="Poulsen N."/>
            <person name="Robison M."/>
            <person name="Rychlewski L."/>
            <person name="Rynearson T.A."/>
            <person name="Schmutz J."/>
            <person name="Shapiro H."/>
            <person name="Siaut M."/>
            <person name="Stanley M."/>
            <person name="Sussman M.R."/>
            <person name="Taylor A.R."/>
            <person name="Vardi A."/>
            <person name="von Dassow P."/>
            <person name="Vyverman W."/>
            <person name="Willis A."/>
            <person name="Wyrwicz L.S."/>
            <person name="Rokhsar D.S."/>
            <person name="Weissenbach J."/>
            <person name="Armbrust E.V."/>
            <person name="Green B.R."/>
            <person name="Van de Peer Y."/>
            <person name="Grigoriev I.V."/>
        </authorList>
    </citation>
    <scope>NUCLEOTIDE SEQUENCE [LARGE SCALE GENOMIC DNA]</scope>
    <source>
        <strain evidence="10 11">CCMP1335</strain>
    </source>
</reference>
<dbReference type="GO" id="GO:0016020">
    <property type="term" value="C:membrane"/>
    <property type="evidence" value="ECO:0007669"/>
    <property type="project" value="UniProtKB-SubCell"/>
</dbReference>
<reference evidence="10 11" key="1">
    <citation type="journal article" date="2004" name="Science">
        <title>The genome of the diatom Thalassiosira pseudonana: ecology, evolution, and metabolism.</title>
        <authorList>
            <person name="Armbrust E.V."/>
            <person name="Berges J.A."/>
            <person name="Bowler C."/>
            <person name="Green B.R."/>
            <person name="Martinez D."/>
            <person name="Putnam N.H."/>
            <person name="Zhou S."/>
            <person name="Allen A.E."/>
            <person name="Apt K.E."/>
            <person name="Bechner M."/>
            <person name="Brzezinski M.A."/>
            <person name="Chaal B.K."/>
            <person name="Chiovitti A."/>
            <person name="Davis A.K."/>
            <person name="Demarest M.S."/>
            <person name="Detter J.C."/>
            <person name="Glavina T."/>
            <person name="Goodstein D."/>
            <person name="Hadi M.Z."/>
            <person name="Hellsten U."/>
            <person name="Hildebrand M."/>
            <person name="Jenkins B.D."/>
            <person name="Jurka J."/>
            <person name="Kapitonov V.V."/>
            <person name="Kroger N."/>
            <person name="Lau W.W."/>
            <person name="Lane T.W."/>
            <person name="Larimer F.W."/>
            <person name="Lippmeier J.C."/>
            <person name="Lucas S."/>
            <person name="Medina M."/>
            <person name="Montsant A."/>
            <person name="Obornik M."/>
            <person name="Parker M.S."/>
            <person name="Palenik B."/>
            <person name="Pazour G.J."/>
            <person name="Richardson P.M."/>
            <person name="Rynearson T.A."/>
            <person name="Saito M.A."/>
            <person name="Schwartz D.C."/>
            <person name="Thamatrakoln K."/>
            <person name="Valentin K."/>
            <person name="Vardi A."/>
            <person name="Wilkerson F.P."/>
            <person name="Rokhsar D.S."/>
        </authorList>
    </citation>
    <scope>NUCLEOTIDE SEQUENCE [LARGE SCALE GENOMIC DNA]</scope>
    <source>
        <strain evidence="10 11">CCMP1335</strain>
    </source>
</reference>
<keyword evidence="3 7" id="KW-1133">Transmembrane helix</keyword>
<dbReference type="RefSeq" id="XP_002290516.1">
    <property type="nucleotide sequence ID" value="XM_002290480.1"/>
</dbReference>
<feature type="compositionally biased region" description="Basic residues" evidence="6">
    <location>
        <begin position="435"/>
        <end position="446"/>
    </location>
</feature>
<feature type="transmembrane region" description="Helical" evidence="7">
    <location>
        <begin position="316"/>
        <end position="338"/>
    </location>
</feature>
<protein>
    <recommendedName>
        <fullName evidence="9">Membrane insertase YidC/Oxa/ALB C-terminal domain-containing protein</fullName>
    </recommendedName>
</protein>
<dbReference type="PANTHER" id="PTHR12428">
    <property type="entry name" value="OXA1"/>
    <property type="match status" value="1"/>
</dbReference>
<evidence type="ECO:0000256" key="2">
    <source>
        <dbReference type="ARBA" id="ARBA00022692"/>
    </source>
</evidence>
<dbReference type="PRINTS" id="PR00701">
    <property type="entry name" value="60KDINNERMP"/>
</dbReference>
<dbReference type="GO" id="GO:0032977">
    <property type="term" value="F:membrane insertase activity"/>
    <property type="evidence" value="ECO:0000318"/>
    <property type="project" value="GO_Central"/>
</dbReference>
<keyword evidence="4 7" id="KW-0472">Membrane</keyword>
<comment type="similarity">
    <text evidence="5">Belongs to the OXA1/ALB3/YidC family.</text>
</comment>
<evidence type="ECO:0000259" key="9">
    <source>
        <dbReference type="Pfam" id="PF02096"/>
    </source>
</evidence>
<dbReference type="eggNOG" id="KOG1239">
    <property type="taxonomic scope" value="Eukaryota"/>
</dbReference>
<name>B8C1R9_THAPS</name>
<dbReference type="NCBIfam" id="TIGR03592">
    <property type="entry name" value="yidC_oxa1_cterm"/>
    <property type="match status" value="1"/>
</dbReference>
<feature type="signal peptide" evidence="8">
    <location>
        <begin position="1"/>
        <end position="18"/>
    </location>
</feature>
<dbReference type="HOGENOM" id="CLU_036138_4_1_1"/>
<evidence type="ECO:0000256" key="4">
    <source>
        <dbReference type="ARBA" id="ARBA00023136"/>
    </source>
</evidence>
<dbReference type="Pfam" id="PF02096">
    <property type="entry name" value="60KD_IMP"/>
    <property type="match status" value="1"/>
</dbReference>
<keyword evidence="2 5" id="KW-0812">Transmembrane</keyword>
<evidence type="ECO:0000313" key="11">
    <source>
        <dbReference type="Proteomes" id="UP000001449"/>
    </source>
</evidence>
<evidence type="ECO:0000256" key="5">
    <source>
        <dbReference type="RuleBase" id="RU003945"/>
    </source>
</evidence>
<proteinExistence type="inferred from homology"/>
<dbReference type="STRING" id="35128.B8C1R9"/>
<evidence type="ECO:0000313" key="10">
    <source>
        <dbReference type="EMBL" id="EED92268.1"/>
    </source>
</evidence>
<evidence type="ECO:0000256" key="8">
    <source>
        <dbReference type="SAM" id="SignalP"/>
    </source>
</evidence>
<evidence type="ECO:0000256" key="3">
    <source>
        <dbReference type="ARBA" id="ARBA00022989"/>
    </source>
</evidence>
<dbReference type="GeneID" id="7447268"/>
<dbReference type="InterPro" id="IPR028055">
    <property type="entry name" value="YidC/Oxa/ALB_C"/>
</dbReference>
<dbReference type="EMBL" id="CM000642">
    <property type="protein sequence ID" value="EED92268.1"/>
    <property type="molecule type" value="Genomic_DNA"/>
</dbReference>
<sequence>MKSHALLLALSAPTSLHAFAPPSLKASHHAFTSKLSMVDPSMLAHHDITPHVETINNFFSSLVLSDLNVDSVTSVAAPVQPLGASPSPEATKAAIEAVTASSADPNAQNGWFGFLTLPIEGLLKLIHGGLDSMGMSSNAWGISIIAMTVVIKALTFPLTKSQLESTNKMQALQPTIKSLQAKYQSNPEVMNQKIAEVYQTNEVNPLAGCIPSLVQIPVFIGLYRAVLNLAKENALDEPFLFLPNLEGPTYGADPAHGSDWLFKNWVDGVPGLGWEDTIAFLSIPVFLTISQVISMNMMQPKTDDPQQQQANVILKVLPFMIGWFALNVPAALGVYWVVNNIVTTATTLYVRNSMPKPDVSSVGGGAAGASVMEARTTDFNPTPMNERAVGFGGSSSDSGNSMKTITPIDAEIVGDDEGMEVLGDGPDIPGAPQSKGKRGKKKKRRN</sequence>
<dbReference type="CDD" id="cd20070">
    <property type="entry name" value="5TM_YidC_Alb3"/>
    <property type="match status" value="1"/>
</dbReference>
<evidence type="ECO:0000256" key="1">
    <source>
        <dbReference type="ARBA" id="ARBA00004141"/>
    </source>
</evidence>
<dbReference type="PaxDb" id="35128-Thaps34551"/>
<gene>
    <name evidence="10" type="ORF">THAPSDRAFT_22546</name>
</gene>
<dbReference type="InterPro" id="IPR047196">
    <property type="entry name" value="YidC_ALB_C"/>
</dbReference>
<feature type="chain" id="PRO_5002868927" description="Membrane insertase YidC/Oxa/ALB C-terminal domain-containing protein" evidence="8">
    <location>
        <begin position="19"/>
        <end position="446"/>
    </location>
</feature>
<dbReference type="InParanoid" id="B8C1R9"/>
<dbReference type="Proteomes" id="UP000001449">
    <property type="component" value="Chromosome 5"/>
</dbReference>
<keyword evidence="8" id="KW-0732">Signal</keyword>
<feature type="region of interest" description="Disordered" evidence="6">
    <location>
        <begin position="416"/>
        <end position="446"/>
    </location>
</feature>
<dbReference type="AlphaFoldDB" id="B8C1R9"/>
<evidence type="ECO:0000256" key="7">
    <source>
        <dbReference type="SAM" id="Phobius"/>
    </source>
</evidence>
<dbReference type="KEGG" id="tps:THAPSDRAFT_22546"/>
<organism evidence="10 11">
    <name type="scientific">Thalassiosira pseudonana</name>
    <name type="common">Marine diatom</name>
    <name type="synonym">Cyclotella nana</name>
    <dbReference type="NCBI Taxonomy" id="35128"/>
    <lineage>
        <taxon>Eukaryota</taxon>
        <taxon>Sar</taxon>
        <taxon>Stramenopiles</taxon>
        <taxon>Ochrophyta</taxon>
        <taxon>Bacillariophyta</taxon>
        <taxon>Coscinodiscophyceae</taxon>
        <taxon>Thalassiosirophycidae</taxon>
        <taxon>Thalassiosirales</taxon>
        <taxon>Thalassiosiraceae</taxon>
        <taxon>Thalassiosira</taxon>
    </lineage>
</organism>
<evidence type="ECO:0000256" key="6">
    <source>
        <dbReference type="SAM" id="MobiDB-lite"/>
    </source>
</evidence>
<comment type="subcellular location">
    <subcellularLocation>
        <location evidence="1 5">Membrane</location>
        <topology evidence="1 5">Multi-pass membrane protein</topology>
    </subcellularLocation>
</comment>